<accession>A0A8C5QTL0</accession>
<evidence type="ECO:0000259" key="9">
    <source>
        <dbReference type="PROSITE" id="PS50835"/>
    </source>
</evidence>
<dbReference type="Pfam" id="PF07654">
    <property type="entry name" value="C1-set"/>
    <property type="match status" value="1"/>
</dbReference>
<dbReference type="SMART" id="SM00407">
    <property type="entry name" value="IGc1"/>
    <property type="match status" value="1"/>
</dbReference>
<dbReference type="PANTHER" id="PTHR19944:SF62">
    <property type="entry name" value="BETA-2-MICROGLOBULIN"/>
    <property type="match status" value="1"/>
</dbReference>
<keyword evidence="6" id="KW-0391">Immunity</keyword>
<dbReference type="GeneTree" id="ENSGT00940000165013"/>
<feature type="domain" description="Ig-like" evidence="9">
    <location>
        <begin position="23"/>
        <end position="110"/>
    </location>
</feature>
<evidence type="ECO:0000256" key="7">
    <source>
        <dbReference type="ARBA" id="ARBA00023319"/>
    </source>
</evidence>
<dbReference type="GO" id="GO:0002474">
    <property type="term" value="P:antigen processing and presentation of peptide antigen via MHC class I"/>
    <property type="evidence" value="ECO:0007669"/>
    <property type="project" value="UniProtKB-KW"/>
</dbReference>
<proteinExistence type="inferred from homology"/>
<keyword evidence="11" id="KW-1185">Reference proteome</keyword>
<evidence type="ECO:0000256" key="6">
    <source>
        <dbReference type="ARBA" id="ARBA00022859"/>
    </source>
</evidence>
<dbReference type="SUPFAM" id="SSF48726">
    <property type="entry name" value="Immunoglobulin"/>
    <property type="match status" value="1"/>
</dbReference>
<comment type="similarity">
    <text evidence="2">Belongs to the beta-2-microglobulin family.</text>
</comment>
<keyword evidence="8" id="KW-0732">Signal</keyword>
<dbReference type="Ensembl" id="ENSLLET00000043874.1">
    <property type="protein sequence ID" value="ENSLLEP00000042188.1"/>
    <property type="gene ID" value="ENSLLEG00000026829.1"/>
</dbReference>
<dbReference type="InterPro" id="IPR036179">
    <property type="entry name" value="Ig-like_dom_sf"/>
</dbReference>
<dbReference type="Gene3D" id="2.60.40.10">
    <property type="entry name" value="Immunoglobulins"/>
    <property type="match status" value="1"/>
</dbReference>
<dbReference type="InterPro" id="IPR007110">
    <property type="entry name" value="Ig-like_dom"/>
</dbReference>
<evidence type="ECO:0000313" key="11">
    <source>
        <dbReference type="Proteomes" id="UP000694569"/>
    </source>
</evidence>
<dbReference type="OrthoDB" id="9949628at2759"/>
<evidence type="ECO:0000256" key="2">
    <source>
        <dbReference type="ARBA" id="ARBA00009564"/>
    </source>
</evidence>
<dbReference type="InterPro" id="IPR050160">
    <property type="entry name" value="MHC/Immunoglobulin"/>
</dbReference>
<reference evidence="10" key="2">
    <citation type="submission" date="2025-09" db="UniProtKB">
        <authorList>
            <consortium name="Ensembl"/>
        </authorList>
    </citation>
    <scope>IDENTIFICATION</scope>
</reference>
<reference evidence="10" key="1">
    <citation type="submission" date="2025-08" db="UniProtKB">
        <authorList>
            <consortium name="Ensembl"/>
        </authorList>
    </citation>
    <scope>IDENTIFICATION</scope>
</reference>
<evidence type="ECO:0000313" key="10">
    <source>
        <dbReference type="Ensembl" id="ENSLLEP00000042188.1"/>
    </source>
</evidence>
<feature type="chain" id="PRO_5034084924" description="Beta-2-microglobulin" evidence="8">
    <location>
        <begin position="19"/>
        <end position="116"/>
    </location>
</feature>
<dbReference type="PROSITE" id="PS50835">
    <property type="entry name" value="IG_LIKE"/>
    <property type="match status" value="1"/>
</dbReference>
<dbReference type="Proteomes" id="UP000694569">
    <property type="component" value="Unplaced"/>
</dbReference>
<comment type="subcellular location">
    <subcellularLocation>
        <location evidence="1">Secreted</location>
    </subcellularLocation>
</comment>
<dbReference type="GO" id="GO:0042612">
    <property type="term" value="C:MHC class I protein complex"/>
    <property type="evidence" value="ECO:0007669"/>
    <property type="project" value="UniProtKB-KW"/>
</dbReference>
<protein>
    <recommendedName>
        <fullName evidence="3">Beta-2-microglobulin</fullName>
    </recommendedName>
</protein>
<dbReference type="InterPro" id="IPR003597">
    <property type="entry name" value="Ig_C1-set"/>
</dbReference>
<organism evidence="10 11">
    <name type="scientific">Leptobrachium leishanense</name>
    <name type="common">Leishan spiny toad</name>
    <dbReference type="NCBI Taxonomy" id="445787"/>
    <lineage>
        <taxon>Eukaryota</taxon>
        <taxon>Metazoa</taxon>
        <taxon>Chordata</taxon>
        <taxon>Craniata</taxon>
        <taxon>Vertebrata</taxon>
        <taxon>Euteleostomi</taxon>
        <taxon>Amphibia</taxon>
        <taxon>Batrachia</taxon>
        <taxon>Anura</taxon>
        <taxon>Pelobatoidea</taxon>
        <taxon>Megophryidae</taxon>
        <taxon>Leptobrachium</taxon>
    </lineage>
</organism>
<evidence type="ECO:0000256" key="8">
    <source>
        <dbReference type="SAM" id="SignalP"/>
    </source>
</evidence>
<evidence type="ECO:0000256" key="5">
    <source>
        <dbReference type="ARBA" id="ARBA00022525"/>
    </source>
</evidence>
<feature type="signal peptide" evidence="8">
    <location>
        <begin position="1"/>
        <end position="18"/>
    </location>
</feature>
<dbReference type="AlphaFoldDB" id="A0A8C5QTL0"/>
<dbReference type="PANTHER" id="PTHR19944">
    <property type="entry name" value="MHC CLASS II-RELATED"/>
    <property type="match status" value="1"/>
</dbReference>
<dbReference type="InterPro" id="IPR013783">
    <property type="entry name" value="Ig-like_fold"/>
</dbReference>
<evidence type="ECO:0000256" key="4">
    <source>
        <dbReference type="ARBA" id="ARBA00022451"/>
    </source>
</evidence>
<dbReference type="GO" id="GO:0005576">
    <property type="term" value="C:extracellular region"/>
    <property type="evidence" value="ECO:0007669"/>
    <property type="project" value="UniProtKB-SubCell"/>
</dbReference>
<keyword evidence="4" id="KW-0490">MHC I</keyword>
<name>A0A8C5QTL0_9ANUR</name>
<keyword evidence="5" id="KW-0964">Secreted</keyword>
<keyword evidence="7" id="KW-0393">Immunoglobulin domain</keyword>
<evidence type="ECO:0000256" key="1">
    <source>
        <dbReference type="ARBA" id="ARBA00004613"/>
    </source>
</evidence>
<sequence>MYRVCVFLILAGLTLTWAERKSPKVYTYTEKPLEYGKENIFLCHVKDYHPPRIEVKLKKNGQEIENVKQNDPVFSNDWTYVWTNFAGVTVNEGDQLTCEVSHDLQAPKIHMFNPII</sequence>
<evidence type="ECO:0000256" key="3">
    <source>
        <dbReference type="ARBA" id="ARBA00018767"/>
    </source>
</evidence>